<dbReference type="AlphaFoldDB" id="A0AAV7P6M2"/>
<feature type="compositionally biased region" description="Basic and acidic residues" evidence="1">
    <location>
        <begin position="1"/>
        <end position="21"/>
    </location>
</feature>
<name>A0AAV7P6M2_PLEWA</name>
<proteinExistence type="predicted"/>
<gene>
    <name evidence="2" type="ORF">NDU88_002293</name>
</gene>
<evidence type="ECO:0000313" key="3">
    <source>
        <dbReference type="Proteomes" id="UP001066276"/>
    </source>
</evidence>
<sequence>METRAAEPRAAEPEPSEDRRAPPAIHIHVRAHTSACFCALPGCRVCRGQGRTGSKRGGEVRQGRLGAA</sequence>
<protein>
    <submittedName>
        <fullName evidence="2">Uncharacterized protein</fullName>
    </submittedName>
</protein>
<feature type="region of interest" description="Disordered" evidence="1">
    <location>
        <begin position="1"/>
        <end position="23"/>
    </location>
</feature>
<keyword evidence="3" id="KW-1185">Reference proteome</keyword>
<comment type="caution">
    <text evidence="2">The sequence shown here is derived from an EMBL/GenBank/DDBJ whole genome shotgun (WGS) entry which is preliminary data.</text>
</comment>
<evidence type="ECO:0000256" key="1">
    <source>
        <dbReference type="SAM" id="MobiDB-lite"/>
    </source>
</evidence>
<dbReference type="Proteomes" id="UP001066276">
    <property type="component" value="Chromosome 7"/>
</dbReference>
<reference evidence="2" key="1">
    <citation type="journal article" date="2022" name="bioRxiv">
        <title>Sequencing and chromosome-scale assembly of the giantPleurodeles waltlgenome.</title>
        <authorList>
            <person name="Brown T."/>
            <person name="Elewa A."/>
            <person name="Iarovenko S."/>
            <person name="Subramanian E."/>
            <person name="Araus A.J."/>
            <person name="Petzold A."/>
            <person name="Susuki M."/>
            <person name="Suzuki K.-i.T."/>
            <person name="Hayashi T."/>
            <person name="Toyoda A."/>
            <person name="Oliveira C."/>
            <person name="Osipova E."/>
            <person name="Leigh N.D."/>
            <person name="Simon A."/>
            <person name="Yun M.H."/>
        </authorList>
    </citation>
    <scope>NUCLEOTIDE SEQUENCE</scope>
    <source>
        <strain evidence="2">20211129_DDA</strain>
        <tissue evidence="2">Liver</tissue>
    </source>
</reference>
<evidence type="ECO:0000313" key="2">
    <source>
        <dbReference type="EMBL" id="KAJ1123826.1"/>
    </source>
</evidence>
<feature type="region of interest" description="Disordered" evidence="1">
    <location>
        <begin position="48"/>
        <end position="68"/>
    </location>
</feature>
<organism evidence="2 3">
    <name type="scientific">Pleurodeles waltl</name>
    <name type="common">Iberian ribbed newt</name>
    <dbReference type="NCBI Taxonomy" id="8319"/>
    <lineage>
        <taxon>Eukaryota</taxon>
        <taxon>Metazoa</taxon>
        <taxon>Chordata</taxon>
        <taxon>Craniata</taxon>
        <taxon>Vertebrata</taxon>
        <taxon>Euteleostomi</taxon>
        <taxon>Amphibia</taxon>
        <taxon>Batrachia</taxon>
        <taxon>Caudata</taxon>
        <taxon>Salamandroidea</taxon>
        <taxon>Salamandridae</taxon>
        <taxon>Pleurodelinae</taxon>
        <taxon>Pleurodeles</taxon>
    </lineage>
</organism>
<accession>A0AAV7P6M2</accession>
<dbReference type="EMBL" id="JANPWB010000011">
    <property type="protein sequence ID" value="KAJ1123826.1"/>
    <property type="molecule type" value="Genomic_DNA"/>
</dbReference>